<accession>A0A329TW07</accession>
<name>A0A329TW07_9FIRM</name>
<dbReference type="GO" id="GO:0003677">
    <property type="term" value="F:DNA binding"/>
    <property type="evidence" value="ECO:0007669"/>
    <property type="project" value="UniProtKB-KW"/>
</dbReference>
<dbReference type="EMBL" id="PRLB01000008">
    <property type="protein sequence ID" value="RAW53762.1"/>
    <property type="molecule type" value="Genomic_DNA"/>
</dbReference>
<dbReference type="Pfam" id="PF12728">
    <property type="entry name" value="HTH_17"/>
    <property type="match status" value="1"/>
</dbReference>
<organism evidence="2 3">
    <name type="scientific">Faecalibacterium prausnitzii</name>
    <dbReference type="NCBI Taxonomy" id="853"/>
    <lineage>
        <taxon>Bacteria</taxon>
        <taxon>Bacillati</taxon>
        <taxon>Bacillota</taxon>
        <taxon>Clostridia</taxon>
        <taxon>Eubacteriales</taxon>
        <taxon>Oscillospiraceae</taxon>
        <taxon>Faecalibacterium</taxon>
    </lineage>
</organism>
<evidence type="ECO:0000313" key="3">
    <source>
        <dbReference type="Proteomes" id="UP000251144"/>
    </source>
</evidence>
<dbReference type="InterPro" id="IPR041657">
    <property type="entry name" value="HTH_17"/>
</dbReference>
<gene>
    <name evidence="2" type="ORF">C4N26_09025</name>
</gene>
<dbReference type="OrthoDB" id="9800833at2"/>
<protein>
    <submittedName>
        <fullName evidence="2">DNA-binding protein</fullName>
    </submittedName>
</protein>
<evidence type="ECO:0000259" key="1">
    <source>
        <dbReference type="Pfam" id="PF12728"/>
    </source>
</evidence>
<reference evidence="2 3" key="1">
    <citation type="submission" date="2018-02" db="EMBL/GenBank/DDBJ databases">
        <title>Complete genome sequencing of Faecalibacterium prausnitzii strains isolated from the human gut.</title>
        <authorList>
            <person name="Fitzgerald B.C."/>
            <person name="Shkoporov A.N."/>
            <person name="Ross P.R."/>
            <person name="Hill C."/>
        </authorList>
    </citation>
    <scope>NUCLEOTIDE SEQUENCE [LARGE SCALE GENOMIC DNA]</scope>
    <source>
        <strain evidence="2 3">APC942/32-1</strain>
    </source>
</reference>
<dbReference type="Proteomes" id="UP000251144">
    <property type="component" value="Unassembled WGS sequence"/>
</dbReference>
<evidence type="ECO:0000313" key="2">
    <source>
        <dbReference type="EMBL" id="RAW53762.1"/>
    </source>
</evidence>
<comment type="caution">
    <text evidence="2">The sequence shown here is derived from an EMBL/GenBank/DDBJ whole genome shotgun (WGS) entry which is preliminary data.</text>
</comment>
<sequence length="104" mass="11650">MNLNRSDMTETVKSENYTNNFLQKDSNLITMEVVTQTNAVKSPTDSPVATKLVYTVEEIARMLAISLRSAYNLCNSTTEFRVLRAGGSIRIPKDSFDAWLNRAA</sequence>
<keyword evidence="2" id="KW-0238">DNA-binding</keyword>
<feature type="domain" description="Helix-turn-helix" evidence="1">
    <location>
        <begin position="53"/>
        <end position="102"/>
    </location>
</feature>
<dbReference type="RefSeq" id="WP_158401169.1">
    <property type="nucleotide sequence ID" value="NZ_PRLB01000008.1"/>
</dbReference>
<dbReference type="AlphaFoldDB" id="A0A329TW07"/>
<proteinExistence type="predicted"/>